<reference evidence="3 4" key="1">
    <citation type="journal article" date="2010" name="Stand. Genomic Sci.">
        <title>Complete genome sequence of Haliangium ochraceum type strain (SMP-2).</title>
        <authorList>
            <consortium name="US DOE Joint Genome Institute (JGI-PGF)"/>
            <person name="Ivanova N."/>
            <person name="Daum C."/>
            <person name="Lang E."/>
            <person name="Abt B."/>
            <person name="Kopitz M."/>
            <person name="Saunders E."/>
            <person name="Lapidus A."/>
            <person name="Lucas S."/>
            <person name="Glavina Del Rio T."/>
            <person name="Nolan M."/>
            <person name="Tice H."/>
            <person name="Copeland A."/>
            <person name="Cheng J.F."/>
            <person name="Chen F."/>
            <person name="Bruce D."/>
            <person name="Goodwin L."/>
            <person name="Pitluck S."/>
            <person name="Mavromatis K."/>
            <person name="Pati A."/>
            <person name="Mikhailova N."/>
            <person name="Chen A."/>
            <person name="Palaniappan K."/>
            <person name="Land M."/>
            <person name="Hauser L."/>
            <person name="Chang Y.J."/>
            <person name="Jeffries C.D."/>
            <person name="Detter J.C."/>
            <person name="Brettin T."/>
            <person name="Rohde M."/>
            <person name="Goker M."/>
            <person name="Bristow J."/>
            <person name="Markowitz V."/>
            <person name="Eisen J.A."/>
            <person name="Hugenholtz P."/>
            <person name="Kyrpides N.C."/>
            <person name="Klenk H.P."/>
        </authorList>
    </citation>
    <scope>NUCLEOTIDE SEQUENCE [LARGE SCALE GENOMIC DNA]</scope>
    <source>
        <strain evidence="4">DSM 14365 / CIP 107738 / JCM 11303 / AJ 13395 / SMP-2</strain>
    </source>
</reference>
<feature type="compositionally biased region" description="Low complexity" evidence="1">
    <location>
        <begin position="9"/>
        <end position="18"/>
    </location>
</feature>
<dbReference type="InterPro" id="IPR050177">
    <property type="entry name" value="Lipid_A_modif_metabolic_enz"/>
</dbReference>
<dbReference type="SUPFAM" id="SSF51735">
    <property type="entry name" value="NAD(P)-binding Rossmann-fold domains"/>
    <property type="match status" value="1"/>
</dbReference>
<dbReference type="eggNOG" id="COG0451">
    <property type="taxonomic scope" value="Bacteria"/>
</dbReference>
<accession>D0LTM4</accession>
<evidence type="ECO:0000259" key="2">
    <source>
        <dbReference type="Pfam" id="PF01370"/>
    </source>
</evidence>
<evidence type="ECO:0000313" key="4">
    <source>
        <dbReference type="Proteomes" id="UP000001880"/>
    </source>
</evidence>
<dbReference type="Proteomes" id="UP000001880">
    <property type="component" value="Chromosome"/>
</dbReference>
<gene>
    <name evidence="3" type="ordered locus">Hoch_3216</name>
</gene>
<keyword evidence="4" id="KW-1185">Reference proteome</keyword>
<dbReference type="InterPro" id="IPR001509">
    <property type="entry name" value="Epimerase_deHydtase"/>
</dbReference>
<dbReference type="AlphaFoldDB" id="D0LTM4"/>
<dbReference type="Gene3D" id="3.40.50.720">
    <property type="entry name" value="NAD(P)-binding Rossmann-like Domain"/>
    <property type="match status" value="1"/>
</dbReference>
<dbReference type="PANTHER" id="PTHR43245">
    <property type="entry name" value="BIFUNCTIONAL POLYMYXIN RESISTANCE PROTEIN ARNA"/>
    <property type="match status" value="1"/>
</dbReference>
<proteinExistence type="predicted"/>
<feature type="region of interest" description="Disordered" evidence="1">
    <location>
        <begin position="1"/>
        <end position="28"/>
    </location>
</feature>
<evidence type="ECO:0000256" key="1">
    <source>
        <dbReference type="SAM" id="MobiDB-lite"/>
    </source>
</evidence>
<dbReference type="PANTHER" id="PTHR43245:SF52">
    <property type="entry name" value="NAD-DEPENDENT EPIMERASE_DEHYDRATASE"/>
    <property type="match status" value="1"/>
</dbReference>
<sequence length="360" mass="39608">MGESSQRQSSGAHDGASADSRERLRRPPRGGRVVAITGACSFLGGELLKRLEEDPNYERVLALDIRRPAVVLEKAEYHEIDLTVPSVDRSLAALFEDCRVDTVVHAAFLSFPTHAAEWAHELEDIGTMHVLNACAQARPARLIMTSTTLVYGAAPDNPNFLSERDPLREAHPAADARFIDDKVNAEKQLAQFADEHPEIQVAVLRFAPILGPTVQNLFTRYFSRPLAVALLGHDPLIQLVHESDAANALALAVERDVEGPLNIVGHGVLPYRTVLALLGRMPLTVPLFLARPLHRALWVTQLFDAPPSFLDFLRFLCVADGTRARRELGFQPHFDVQRTLMDFLGIAADDGAPDPIHAQG</sequence>
<protein>
    <submittedName>
        <fullName evidence="3">NAD-dependent epimerase/dehydratase</fullName>
    </submittedName>
</protein>
<dbReference type="HOGENOM" id="CLU_007383_0_2_7"/>
<dbReference type="STRING" id="502025.Hoch_3216"/>
<dbReference type="Pfam" id="PF01370">
    <property type="entry name" value="Epimerase"/>
    <property type="match status" value="1"/>
</dbReference>
<dbReference type="KEGG" id="hoh:Hoch_3216"/>
<dbReference type="InterPro" id="IPR036291">
    <property type="entry name" value="NAD(P)-bd_dom_sf"/>
</dbReference>
<feature type="domain" description="NAD-dependent epimerase/dehydratase" evidence="2">
    <location>
        <begin position="34"/>
        <end position="259"/>
    </location>
</feature>
<dbReference type="EMBL" id="CP001804">
    <property type="protein sequence ID" value="ACY15718.1"/>
    <property type="molecule type" value="Genomic_DNA"/>
</dbReference>
<name>D0LTM4_HALO1</name>
<organism evidence="3 4">
    <name type="scientific">Haliangium ochraceum (strain DSM 14365 / JCM 11303 / SMP-2)</name>
    <dbReference type="NCBI Taxonomy" id="502025"/>
    <lineage>
        <taxon>Bacteria</taxon>
        <taxon>Pseudomonadati</taxon>
        <taxon>Myxococcota</taxon>
        <taxon>Polyangia</taxon>
        <taxon>Haliangiales</taxon>
        <taxon>Kofleriaceae</taxon>
        <taxon>Haliangium</taxon>
    </lineage>
</organism>
<evidence type="ECO:0000313" key="3">
    <source>
        <dbReference type="EMBL" id="ACY15718.1"/>
    </source>
</evidence>